<dbReference type="PANTHER" id="PTHR21143:SF133">
    <property type="entry name" value="GUSTATORY AND PHEROMONE RECEPTOR 32A-RELATED"/>
    <property type="match status" value="1"/>
</dbReference>
<sequence>MDLHWKSFELAHATTKTFGVDLLFDLAFSMIWFVIYVYITIASVANVHQTSVTSQDVRSELARNVGLLLELVFVTLRIFYICHRAQQMSSPAQKSIKNLRDLGRGNHLKEGCRNLIDAYSTQILERKMKLEACDFFTVDMSFIHGIVGVATTYLIVFIQYNTS</sequence>
<dbReference type="GO" id="GO:0030425">
    <property type="term" value="C:dendrite"/>
    <property type="evidence" value="ECO:0007669"/>
    <property type="project" value="TreeGrafter"/>
</dbReference>
<keyword evidence="3 8" id="KW-0812">Transmembrane</keyword>
<evidence type="ECO:0008006" key="10">
    <source>
        <dbReference type="Google" id="ProtNLM"/>
    </source>
</evidence>
<dbReference type="InterPro" id="IPR013604">
    <property type="entry name" value="7TM_chemorcpt"/>
</dbReference>
<dbReference type="GO" id="GO:0007165">
    <property type="term" value="P:signal transduction"/>
    <property type="evidence" value="ECO:0007669"/>
    <property type="project" value="UniProtKB-KW"/>
</dbReference>
<dbReference type="Pfam" id="PF08395">
    <property type="entry name" value="7tm_7"/>
    <property type="match status" value="1"/>
</dbReference>
<keyword evidence="7" id="KW-0807">Transducer</keyword>
<keyword evidence="6" id="KW-0675">Receptor</keyword>
<keyword evidence="5 8" id="KW-0472">Membrane</keyword>
<dbReference type="GO" id="GO:0007635">
    <property type="term" value="P:chemosensory behavior"/>
    <property type="evidence" value="ECO:0007669"/>
    <property type="project" value="TreeGrafter"/>
</dbReference>
<comment type="subcellular location">
    <subcellularLocation>
        <location evidence="1">Cell membrane</location>
        <topology evidence="1">Multi-pass membrane protein</topology>
    </subcellularLocation>
</comment>
<evidence type="ECO:0000313" key="9">
    <source>
        <dbReference type="EMBL" id="CAG6680271.1"/>
    </source>
</evidence>
<dbReference type="GO" id="GO:0050909">
    <property type="term" value="P:sensory perception of taste"/>
    <property type="evidence" value="ECO:0007669"/>
    <property type="project" value="InterPro"/>
</dbReference>
<dbReference type="EMBL" id="HBUF01251783">
    <property type="protein sequence ID" value="CAG6680272.1"/>
    <property type="molecule type" value="Transcribed_RNA"/>
</dbReference>
<dbReference type="GO" id="GO:0008049">
    <property type="term" value="P:male courtship behavior"/>
    <property type="evidence" value="ECO:0007669"/>
    <property type="project" value="TreeGrafter"/>
</dbReference>
<proteinExistence type="predicted"/>
<evidence type="ECO:0000256" key="5">
    <source>
        <dbReference type="ARBA" id="ARBA00023136"/>
    </source>
</evidence>
<evidence type="ECO:0000256" key="6">
    <source>
        <dbReference type="ARBA" id="ARBA00023170"/>
    </source>
</evidence>
<evidence type="ECO:0000256" key="3">
    <source>
        <dbReference type="ARBA" id="ARBA00022692"/>
    </source>
</evidence>
<reference evidence="9" key="1">
    <citation type="submission" date="2021-05" db="EMBL/GenBank/DDBJ databases">
        <authorList>
            <person name="Alioto T."/>
            <person name="Alioto T."/>
            <person name="Gomez Garrido J."/>
        </authorList>
    </citation>
    <scope>NUCLEOTIDE SEQUENCE</scope>
</reference>
<feature type="transmembrane region" description="Helical" evidence="8">
    <location>
        <begin position="20"/>
        <end position="41"/>
    </location>
</feature>
<evidence type="ECO:0000256" key="4">
    <source>
        <dbReference type="ARBA" id="ARBA00022989"/>
    </source>
</evidence>
<protein>
    <recommendedName>
        <fullName evidence="10">Gustatory receptor</fullName>
    </recommendedName>
</protein>
<keyword evidence="2" id="KW-1003">Cell membrane</keyword>
<feature type="transmembrane region" description="Helical" evidence="8">
    <location>
        <begin position="135"/>
        <end position="160"/>
    </location>
</feature>
<organism evidence="9">
    <name type="scientific">Cacopsylla melanoneura</name>
    <dbReference type="NCBI Taxonomy" id="428564"/>
    <lineage>
        <taxon>Eukaryota</taxon>
        <taxon>Metazoa</taxon>
        <taxon>Ecdysozoa</taxon>
        <taxon>Arthropoda</taxon>
        <taxon>Hexapoda</taxon>
        <taxon>Insecta</taxon>
        <taxon>Pterygota</taxon>
        <taxon>Neoptera</taxon>
        <taxon>Paraneoptera</taxon>
        <taxon>Hemiptera</taxon>
        <taxon>Sternorrhyncha</taxon>
        <taxon>Psylloidea</taxon>
        <taxon>Psyllidae</taxon>
        <taxon>Psyllinae</taxon>
        <taxon>Cacopsylla</taxon>
    </lineage>
</organism>
<evidence type="ECO:0000256" key="2">
    <source>
        <dbReference type="ARBA" id="ARBA00022475"/>
    </source>
</evidence>
<accession>A0A8D8T1P5</accession>
<evidence type="ECO:0000256" key="7">
    <source>
        <dbReference type="ARBA" id="ARBA00023224"/>
    </source>
</evidence>
<name>A0A8D8T1P5_9HEMI</name>
<evidence type="ECO:0000256" key="8">
    <source>
        <dbReference type="SAM" id="Phobius"/>
    </source>
</evidence>
<dbReference type="AlphaFoldDB" id="A0A8D8T1P5"/>
<dbReference type="PANTHER" id="PTHR21143">
    <property type="entry name" value="INVERTEBRATE GUSTATORY RECEPTOR"/>
    <property type="match status" value="1"/>
</dbReference>
<feature type="transmembrane region" description="Helical" evidence="8">
    <location>
        <begin position="61"/>
        <end position="80"/>
    </location>
</feature>
<keyword evidence="4 8" id="KW-1133">Transmembrane helix</keyword>
<evidence type="ECO:0000256" key="1">
    <source>
        <dbReference type="ARBA" id="ARBA00004651"/>
    </source>
</evidence>
<dbReference type="GO" id="GO:0005886">
    <property type="term" value="C:plasma membrane"/>
    <property type="evidence" value="ECO:0007669"/>
    <property type="project" value="UniProtKB-SubCell"/>
</dbReference>
<dbReference type="EMBL" id="HBUF01251782">
    <property type="protein sequence ID" value="CAG6680271.1"/>
    <property type="molecule type" value="Transcribed_RNA"/>
</dbReference>
<dbReference type="GO" id="GO:0043025">
    <property type="term" value="C:neuronal cell body"/>
    <property type="evidence" value="ECO:0007669"/>
    <property type="project" value="TreeGrafter"/>
</dbReference>
<dbReference type="GO" id="GO:0030424">
    <property type="term" value="C:axon"/>
    <property type="evidence" value="ECO:0007669"/>
    <property type="project" value="TreeGrafter"/>
</dbReference>